<dbReference type="AlphaFoldDB" id="A0A4P2PZL5"/>
<evidence type="ECO:0000313" key="2">
    <source>
        <dbReference type="EMBL" id="AUX22068.1"/>
    </source>
</evidence>
<reference evidence="2 3" key="1">
    <citation type="submission" date="2015-09" db="EMBL/GenBank/DDBJ databases">
        <title>Sorangium comparison.</title>
        <authorList>
            <person name="Zaburannyi N."/>
            <person name="Bunk B."/>
            <person name="Overmann J."/>
            <person name="Mueller R."/>
        </authorList>
    </citation>
    <scope>NUCLEOTIDE SEQUENCE [LARGE SCALE GENOMIC DNA]</scope>
    <source>
        <strain evidence="2 3">So ceGT47</strain>
    </source>
</reference>
<evidence type="ECO:0000313" key="3">
    <source>
        <dbReference type="Proteomes" id="UP000295781"/>
    </source>
</evidence>
<sequence length="128" mass="13980">MFAFFHGILGEQDAADASSELWEAVLKATADIVPGNTVQTINMSVKPYDGEWTVGEEKRFWIGSSEGAWLAFRTSGPVVVQRVAPDWRDDAPRSVLVQRPRASRAHHGQALARAAGPPGRAPSQRSIR</sequence>
<proteinExistence type="predicted"/>
<protein>
    <submittedName>
        <fullName evidence="2">Uncharacterized protein</fullName>
    </submittedName>
</protein>
<organism evidence="2 3">
    <name type="scientific">Sorangium cellulosum</name>
    <name type="common">Polyangium cellulosum</name>
    <dbReference type="NCBI Taxonomy" id="56"/>
    <lineage>
        <taxon>Bacteria</taxon>
        <taxon>Pseudomonadati</taxon>
        <taxon>Myxococcota</taxon>
        <taxon>Polyangia</taxon>
        <taxon>Polyangiales</taxon>
        <taxon>Polyangiaceae</taxon>
        <taxon>Sorangium</taxon>
    </lineage>
</organism>
<feature type="compositionally biased region" description="Low complexity" evidence="1">
    <location>
        <begin position="108"/>
        <end position="128"/>
    </location>
</feature>
<accession>A0A4P2PZL5</accession>
<feature type="region of interest" description="Disordered" evidence="1">
    <location>
        <begin position="91"/>
        <end position="128"/>
    </location>
</feature>
<dbReference type="Proteomes" id="UP000295781">
    <property type="component" value="Chromosome"/>
</dbReference>
<name>A0A4P2PZL5_SORCE</name>
<dbReference type="EMBL" id="CP012670">
    <property type="protein sequence ID" value="AUX22068.1"/>
    <property type="molecule type" value="Genomic_DNA"/>
</dbReference>
<evidence type="ECO:0000256" key="1">
    <source>
        <dbReference type="SAM" id="MobiDB-lite"/>
    </source>
</evidence>
<gene>
    <name evidence="2" type="ORF">SOCEGT47_025690</name>
</gene>